<proteinExistence type="predicted"/>
<sequence length="219" mass="23219">MATVILADERRAVCEYARRLTADGLVVGTSGNISARSGELIAVTPTGVDYGVLTPEDIPVVALDGSIVEGKLRPTSEMPMHLSVYTKAADPDGAPITGIVHTHSVHATAVSTLVDEVPAVHYMLATIGPSARVARYATYGTEELAESMLAALEGRRGCLLGNHGTITYGDGLAAAYSRAEQLEWLCQVWLLARSAGNPRLLPAEEIAHVVEKLRGYGQK</sequence>
<keyword evidence="1" id="KW-0479">Metal-binding</keyword>
<name>A0ABP7IXU1_9PSEU</name>
<dbReference type="Pfam" id="PF00596">
    <property type="entry name" value="Aldolase_II"/>
    <property type="match status" value="1"/>
</dbReference>
<evidence type="ECO:0000256" key="2">
    <source>
        <dbReference type="ARBA" id="ARBA00023239"/>
    </source>
</evidence>
<dbReference type="EMBL" id="BAABCM010000008">
    <property type="protein sequence ID" value="GAA3828870.1"/>
    <property type="molecule type" value="Genomic_DNA"/>
</dbReference>
<dbReference type="PANTHER" id="PTHR22789:SF0">
    <property type="entry name" value="3-OXO-TETRONATE 4-PHOSPHATE DECARBOXYLASE-RELATED"/>
    <property type="match status" value="1"/>
</dbReference>
<dbReference type="Gene3D" id="3.40.225.10">
    <property type="entry name" value="Class II aldolase/adducin N-terminal domain"/>
    <property type="match status" value="1"/>
</dbReference>
<accession>A0ABP7IXU1</accession>
<feature type="domain" description="Class II aldolase/adducin N-terminal" evidence="3">
    <location>
        <begin position="11"/>
        <end position="190"/>
    </location>
</feature>
<gene>
    <name evidence="4" type="ORF">GCM10022380_54260</name>
</gene>
<dbReference type="InterPro" id="IPR001303">
    <property type="entry name" value="Aldolase_II/adducin_N"/>
</dbReference>
<dbReference type="SMART" id="SM01007">
    <property type="entry name" value="Aldolase_II"/>
    <property type="match status" value="1"/>
</dbReference>
<evidence type="ECO:0000313" key="5">
    <source>
        <dbReference type="Proteomes" id="UP001501624"/>
    </source>
</evidence>
<evidence type="ECO:0000256" key="1">
    <source>
        <dbReference type="ARBA" id="ARBA00022723"/>
    </source>
</evidence>
<dbReference type="Proteomes" id="UP001501624">
    <property type="component" value="Unassembled WGS sequence"/>
</dbReference>
<dbReference type="PANTHER" id="PTHR22789">
    <property type="entry name" value="FUCULOSE PHOSPHATE ALDOLASE"/>
    <property type="match status" value="1"/>
</dbReference>
<evidence type="ECO:0000313" key="4">
    <source>
        <dbReference type="EMBL" id="GAA3828870.1"/>
    </source>
</evidence>
<keyword evidence="5" id="KW-1185">Reference proteome</keyword>
<reference evidence="5" key="1">
    <citation type="journal article" date="2019" name="Int. J. Syst. Evol. Microbiol.">
        <title>The Global Catalogue of Microorganisms (GCM) 10K type strain sequencing project: providing services to taxonomists for standard genome sequencing and annotation.</title>
        <authorList>
            <consortium name="The Broad Institute Genomics Platform"/>
            <consortium name="The Broad Institute Genome Sequencing Center for Infectious Disease"/>
            <person name="Wu L."/>
            <person name="Ma J."/>
        </authorList>
    </citation>
    <scope>NUCLEOTIDE SEQUENCE [LARGE SCALE GENOMIC DNA]</scope>
    <source>
        <strain evidence="5">JCM 17017</strain>
    </source>
</reference>
<dbReference type="InterPro" id="IPR050197">
    <property type="entry name" value="Aldolase_class_II_sugar_metab"/>
</dbReference>
<comment type="caution">
    <text evidence="4">The sequence shown here is derived from an EMBL/GenBank/DDBJ whole genome shotgun (WGS) entry which is preliminary data.</text>
</comment>
<protein>
    <submittedName>
        <fullName evidence="4">Class II aldolase/adducin family protein</fullName>
    </submittedName>
</protein>
<organism evidence="4 5">
    <name type="scientific">Amycolatopsis tucumanensis</name>
    <dbReference type="NCBI Taxonomy" id="401106"/>
    <lineage>
        <taxon>Bacteria</taxon>
        <taxon>Bacillati</taxon>
        <taxon>Actinomycetota</taxon>
        <taxon>Actinomycetes</taxon>
        <taxon>Pseudonocardiales</taxon>
        <taxon>Pseudonocardiaceae</taxon>
        <taxon>Amycolatopsis</taxon>
    </lineage>
</organism>
<dbReference type="SUPFAM" id="SSF53639">
    <property type="entry name" value="AraD/HMP-PK domain-like"/>
    <property type="match status" value="1"/>
</dbReference>
<evidence type="ECO:0000259" key="3">
    <source>
        <dbReference type="SMART" id="SM01007"/>
    </source>
</evidence>
<dbReference type="InterPro" id="IPR036409">
    <property type="entry name" value="Aldolase_II/adducin_N_sf"/>
</dbReference>
<keyword evidence="2" id="KW-0456">Lyase</keyword>